<evidence type="ECO:0008006" key="4">
    <source>
        <dbReference type="Google" id="ProtNLM"/>
    </source>
</evidence>
<dbReference type="OrthoDB" id="1987295at2"/>
<dbReference type="STRING" id="1650663.GCA_001486665_01189"/>
<dbReference type="AlphaFoldDB" id="A0A4R1QY91"/>
<comment type="caution">
    <text evidence="2">The sequence shown here is derived from an EMBL/GenBank/DDBJ whole genome shotgun (WGS) entry which is preliminary data.</text>
</comment>
<reference evidence="2 3" key="1">
    <citation type="submission" date="2019-03" db="EMBL/GenBank/DDBJ databases">
        <title>Genomic Encyclopedia of Type Strains, Phase IV (KMG-IV): sequencing the most valuable type-strain genomes for metagenomic binning, comparative biology and taxonomic classification.</title>
        <authorList>
            <person name="Goeker M."/>
        </authorList>
    </citation>
    <scope>NUCLEOTIDE SEQUENCE [LARGE SCALE GENOMIC DNA]</scope>
    <source>
        <strain evidence="2 3">DSM 100451</strain>
    </source>
</reference>
<evidence type="ECO:0000256" key="1">
    <source>
        <dbReference type="SAM" id="Phobius"/>
    </source>
</evidence>
<dbReference type="Proteomes" id="UP000295184">
    <property type="component" value="Unassembled WGS sequence"/>
</dbReference>
<organism evidence="2 3">
    <name type="scientific">Allofournierella massiliensis</name>
    <dbReference type="NCBI Taxonomy" id="1650663"/>
    <lineage>
        <taxon>Bacteria</taxon>
        <taxon>Bacillati</taxon>
        <taxon>Bacillota</taxon>
        <taxon>Clostridia</taxon>
        <taxon>Eubacteriales</taxon>
        <taxon>Oscillospiraceae</taxon>
        <taxon>Allofournierella</taxon>
    </lineage>
</organism>
<evidence type="ECO:0000313" key="2">
    <source>
        <dbReference type="EMBL" id="TCL57844.1"/>
    </source>
</evidence>
<keyword evidence="1" id="KW-1133">Transmembrane helix</keyword>
<name>A0A4R1QY91_9FIRM</name>
<keyword evidence="1" id="KW-0812">Transmembrane</keyword>
<dbReference type="EMBL" id="SLUM01000009">
    <property type="protein sequence ID" value="TCL57844.1"/>
    <property type="molecule type" value="Genomic_DNA"/>
</dbReference>
<keyword evidence="1" id="KW-0472">Membrane</keyword>
<accession>A0A4R1QY91</accession>
<feature type="transmembrane region" description="Helical" evidence="1">
    <location>
        <begin position="29"/>
        <end position="46"/>
    </location>
</feature>
<feature type="transmembrane region" description="Helical" evidence="1">
    <location>
        <begin position="58"/>
        <end position="85"/>
    </location>
</feature>
<gene>
    <name evidence="2" type="ORF">EDD77_109119</name>
</gene>
<evidence type="ECO:0000313" key="3">
    <source>
        <dbReference type="Proteomes" id="UP000295184"/>
    </source>
</evidence>
<proteinExistence type="predicted"/>
<protein>
    <recommendedName>
        <fullName evidence="4">DUF340 domain-containing protein</fullName>
    </recommendedName>
</protein>
<dbReference type="GeneID" id="97382604"/>
<dbReference type="RefSeq" id="WP_058963665.1">
    <property type="nucleotide sequence ID" value="NZ_CABKVM010000015.1"/>
</dbReference>
<sequence>MDVILIMCLGVLVGNRFFPRQYKKLCERLQVVCTLALIFCMGTMLGQRPGFLQELGQLGLQSLVFCLIPVAFSVVFVYLLTCRFMNGREKRNKRR</sequence>